<feature type="region of interest" description="Disordered" evidence="1">
    <location>
        <begin position="19"/>
        <end position="41"/>
    </location>
</feature>
<organism evidence="2 3">
    <name type="scientific">Corchorus olitorius</name>
    <dbReference type="NCBI Taxonomy" id="93759"/>
    <lineage>
        <taxon>Eukaryota</taxon>
        <taxon>Viridiplantae</taxon>
        <taxon>Streptophyta</taxon>
        <taxon>Embryophyta</taxon>
        <taxon>Tracheophyta</taxon>
        <taxon>Spermatophyta</taxon>
        <taxon>Magnoliopsida</taxon>
        <taxon>eudicotyledons</taxon>
        <taxon>Gunneridae</taxon>
        <taxon>Pentapetalae</taxon>
        <taxon>rosids</taxon>
        <taxon>malvids</taxon>
        <taxon>Malvales</taxon>
        <taxon>Malvaceae</taxon>
        <taxon>Grewioideae</taxon>
        <taxon>Apeibeae</taxon>
        <taxon>Corchorus</taxon>
    </lineage>
</organism>
<name>A0A1R3JS66_9ROSI</name>
<reference evidence="3" key="1">
    <citation type="submission" date="2013-09" db="EMBL/GenBank/DDBJ databases">
        <title>Corchorus olitorius genome sequencing.</title>
        <authorList>
            <person name="Alam M."/>
            <person name="Haque M.S."/>
            <person name="Islam M.S."/>
            <person name="Emdad E.M."/>
            <person name="Islam M.M."/>
            <person name="Ahmed B."/>
            <person name="Halim A."/>
            <person name="Hossen Q.M.M."/>
            <person name="Hossain M.Z."/>
            <person name="Ahmed R."/>
            <person name="Khan M.M."/>
            <person name="Islam R."/>
            <person name="Rashid M.M."/>
            <person name="Khan S.A."/>
            <person name="Rahman M.S."/>
            <person name="Alam M."/>
            <person name="Yahiya A.S."/>
            <person name="Khan M.S."/>
            <person name="Azam M.S."/>
            <person name="Haque T."/>
            <person name="Lashkar M.Z.H."/>
            <person name="Akhand A.I."/>
            <person name="Morshed G."/>
            <person name="Roy S."/>
            <person name="Uddin K.S."/>
            <person name="Rabeya T."/>
            <person name="Hossain A.S."/>
            <person name="Chowdhury A."/>
            <person name="Snigdha A.R."/>
            <person name="Mortoza M.S."/>
            <person name="Matin S.A."/>
            <person name="Hoque S.M.E."/>
            <person name="Islam M.K."/>
            <person name="Roy D.K."/>
            <person name="Haider R."/>
            <person name="Moosa M.M."/>
            <person name="Elias S.M."/>
            <person name="Hasan A.M."/>
            <person name="Jahan S."/>
            <person name="Shafiuddin M."/>
            <person name="Mahmood N."/>
            <person name="Shommy N.S."/>
        </authorList>
    </citation>
    <scope>NUCLEOTIDE SEQUENCE [LARGE SCALE GENOMIC DNA]</scope>
    <source>
        <strain evidence="3">cv. O-4</strain>
    </source>
</reference>
<dbReference type="EMBL" id="AWUE01015427">
    <property type="protein sequence ID" value="OMO97640.1"/>
    <property type="molecule type" value="Genomic_DNA"/>
</dbReference>
<gene>
    <name evidence="2" type="ORF">COLO4_14459</name>
</gene>
<accession>A0A1R3JS66</accession>
<evidence type="ECO:0000256" key="1">
    <source>
        <dbReference type="SAM" id="MobiDB-lite"/>
    </source>
</evidence>
<evidence type="ECO:0000313" key="2">
    <source>
        <dbReference type="EMBL" id="OMO97640.1"/>
    </source>
</evidence>
<dbReference type="Proteomes" id="UP000187203">
    <property type="component" value="Unassembled WGS sequence"/>
</dbReference>
<protein>
    <submittedName>
        <fullName evidence="2">Inorganic phosphate cotransporter-like protein</fullName>
    </submittedName>
</protein>
<evidence type="ECO:0000313" key="3">
    <source>
        <dbReference type="Proteomes" id="UP000187203"/>
    </source>
</evidence>
<comment type="caution">
    <text evidence="2">The sequence shown here is derived from an EMBL/GenBank/DDBJ whole genome shotgun (WGS) entry which is preliminary data.</text>
</comment>
<proteinExistence type="predicted"/>
<keyword evidence="3" id="KW-1185">Reference proteome</keyword>
<dbReference type="AlphaFoldDB" id="A0A1R3JS66"/>
<sequence>MRVDIVILCGHLWEKSQIPSKSSNVAPAEAENELSTDSEGRLGNWTMTFGFGFGHGHPTTKPALPGGESLSAKIKSRLPSDGLRHSCVFPQ</sequence>